<evidence type="ECO:0000313" key="2">
    <source>
        <dbReference type="Proteomes" id="UP000228945"/>
    </source>
</evidence>
<sequence length="128" mass="14304">MRLYGRNSPESPKLFIAFRNGSDRALRYRVNSASLLLDGTALQLSRSTGQWVELAPTRDLGPMFDIANHGIEVQIGSAFDVAYEVDIQFSDGTGPIERRYEQVAVTITSVAPLRMQNREILSRSTFLP</sequence>
<keyword evidence="2" id="KW-1185">Reference proteome</keyword>
<dbReference type="KEGG" id="cmb:CSW64_12200"/>
<gene>
    <name evidence="1" type="ORF">CSW64_12200</name>
</gene>
<dbReference type="EMBL" id="CP024201">
    <property type="protein sequence ID" value="ATQ43121.1"/>
    <property type="molecule type" value="Genomic_DNA"/>
</dbReference>
<evidence type="ECO:0000313" key="1">
    <source>
        <dbReference type="EMBL" id="ATQ43121.1"/>
    </source>
</evidence>
<proteinExistence type="predicted"/>
<accession>A0A2D2AYQ0</accession>
<dbReference type="Proteomes" id="UP000228945">
    <property type="component" value="Chromosome"/>
</dbReference>
<organism evidence="1 2">
    <name type="scientific">Caulobacter mirabilis</name>
    <dbReference type="NCBI Taxonomy" id="69666"/>
    <lineage>
        <taxon>Bacteria</taxon>
        <taxon>Pseudomonadati</taxon>
        <taxon>Pseudomonadota</taxon>
        <taxon>Alphaproteobacteria</taxon>
        <taxon>Caulobacterales</taxon>
        <taxon>Caulobacteraceae</taxon>
        <taxon>Caulobacter</taxon>
    </lineage>
</organism>
<dbReference type="AlphaFoldDB" id="A0A2D2AYQ0"/>
<reference evidence="1 2" key="1">
    <citation type="submission" date="2017-10" db="EMBL/GenBank/DDBJ databases">
        <title>Genome sequence of Caulobacter mirabilis FWC38.</title>
        <authorList>
            <person name="Fiebig A."/>
            <person name="Crosson S."/>
        </authorList>
    </citation>
    <scope>NUCLEOTIDE SEQUENCE [LARGE SCALE GENOMIC DNA]</scope>
    <source>
        <strain evidence="1 2">FWC 38</strain>
    </source>
</reference>
<name>A0A2D2AYQ0_9CAUL</name>
<protein>
    <submittedName>
        <fullName evidence="1">Uncharacterized protein</fullName>
    </submittedName>
</protein>